<sequence length="112" mass="11871">MDATAQSSVSTIAAPPPLGTRYETVNVRKVGLVMSDRDSGPVAAIRGVIEDAIGKTKEIIGIVFNHEGLRKEGRAQQDKAQAERDVAKKEAQAEAARAAADTAESRQEAAQK</sequence>
<dbReference type="AlphaFoldDB" id="A0A7I7YIF1"/>
<organism evidence="2 3">
    <name type="scientific">Mycobacterium conspicuum</name>
    <dbReference type="NCBI Taxonomy" id="44010"/>
    <lineage>
        <taxon>Bacteria</taxon>
        <taxon>Bacillati</taxon>
        <taxon>Actinomycetota</taxon>
        <taxon>Actinomycetes</taxon>
        <taxon>Mycobacteriales</taxon>
        <taxon>Mycobacteriaceae</taxon>
        <taxon>Mycobacterium</taxon>
    </lineage>
</organism>
<gene>
    <name evidence="2" type="ORF">MCNS_46580</name>
</gene>
<feature type="compositionally biased region" description="Low complexity" evidence="1">
    <location>
        <begin position="93"/>
        <end position="102"/>
    </location>
</feature>
<dbReference type="EMBL" id="AP022613">
    <property type="protein sequence ID" value="BBZ41595.1"/>
    <property type="molecule type" value="Genomic_DNA"/>
</dbReference>
<name>A0A7I7YIF1_9MYCO</name>
<keyword evidence="3" id="KW-1185">Reference proteome</keyword>
<reference evidence="2 3" key="1">
    <citation type="journal article" date="2019" name="Emerg. Microbes Infect.">
        <title>Comprehensive subspecies identification of 175 nontuberculous mycobacteria species based on 7547 genomic profiles.</title>
        <authorList>
            <person name="Matsumoto Y."/>
            <person name="Kinjo T."/>
            <person name="Motooka D."/>
            <person name="Nabeya D."/>
            <person name="Jung N."/>
            <person name="Uechi K."/>
            <person name="Horii T."/>
            <person name="Iida T."/>
            <person name="Fujita J."/>
            <person name="Nakamura S."/>
        </authorList>
    </citation>
    <scope>NUCLEOTIDE SEQUENCE [LARGE SCALE GENOMIC DNA]</scope>
    <source>
        <strain evidence="2 3">JCM 14738</strain>
    </source>
</reference>
<feature type="region of interest" description="Disordered" evidence="1">
    <location>
        <begin position="71"/>
        <end position="112"/>
    </location>
</feature>
<proteinExistence type="predicted"/>
<feature type="compositionally biased region" description="Basic and acidic residues" evidence="1">
    <location>
        <begin position="71"/>
        <end position="92"/>
    </location>
</feature>
<evidence type="ECO:0000313" key="3">
    <source>
        <dbReference type="Proteomes" id="UP000467385"/>
    </source>
</evidence>
<dbReference type="Proteomes" id="UP000467385">
    <property type="component" value="Chromosome"/>
</dbReference>
<evidence type="ECO:0000313" key="2">
    <source>
        <dbReference type="EMBL" id="BBZ41595.1"/>
    </source>
</evidence>
<evidence type="ECO:0000256" key="1">
    <source>
        <dbReference type="SAM" id="MobiDB-lite"/>
    </source>
</evidence>
<feature type="compositionally biased region" description="Basic and acidic residues" evidence="1">
    <location>
        <begin position="103"/>
        <end position="112"/>
    </location>
</feature>
<accession>A0A7I7YIF1</accession>
<evidence type="ECO:0008006" key="4">
    <source>
        <dbReference type="Google" id="ProtNLM"/>
    </source>
</evidence>
<protein>
    <recommendedName>
        <fullName evidence="4">General stress protein CsbD</fullName>
    </recommendedName>
</protein>